<dbReference type="GO" id="GO:0030527">
    <property type="term" value="F:structural constituent of chromatin"/>
    <property type="evidence" value="ECO:0007669"/>
    <property type="project" value="InterPro"/>
</dbReference>
<dbReference type="Pfam" id="PF00216">
    <property type="entry name" value="Bac_DNA_binding"/>
    <property type="match status" value="1"/>
</dbReference>
<reference evidence="3 4" key="1">
    <citation type="submission" date="2019-06" db="EMBL/GenBank/DDBJ databases">
        <title>Enrichment of Autotrophic Halophilic Microorganisms from Red Sea Brine Pool Using Microbial Electrosynthesis System.</title>
        <authorList>
            <person name="Alqahtani M.F."/>
            <person name="Bajracharya S."/>
            <person name="Katuri K.P."/>
            <person name="Ali M."/>
            <person name="Saikaly P.E."/>
        </authorList>
    </citation>
    <scope>NUCLEOTIDE SEQUENCE [LARGE SCALE GENOMIC DNA]</scope>
    <source>
        <strain evidence="3">MES6</strain>
    </source>
</reference>
<keyword evidence="2 3" id="KW-0238">DNA-binding</keyword>
<comment type="similarity">
    <text evidence="1">Belongs to the bacterial histone-like protein family.</text>
</comment>
<evidence type="ECO:0000256" key="2">
    <source>
        <dbReference type="ARBA" id="ARBA00023125"/>
    </source>
</evidence>
<accession>A0A7C9L7A8</accession>
<organism evidence="3 4">
    <name type="scientific">Sediminimonas qiaohouensis</name>
    <dbReference type="NCBI Taxonomy" id="552061"/>
    <lineage>
        <taxon>Bacteria</taxon>
        <taxon>Pseudomonadati</taxon>
        <taxon>Pseudomonadota</taxon>
        <taxon>Alphaproteobacteria</taxon>
        <taxon>Rhodobacterales</taxon>
        <taxon>Roseobacteraceae</taxon>
        <taxon>Sediminimonas</taxon>
    </lineage>
</organism>
<protein>
    <submittedName>
        <fullName evidence="3">DNA-binding protein</fullName>
    </submittedName>
</protein>
<evidence type="ECO:0000313" key="3">
    <source>
        <dbReference type="EMBL" id="MTJ04433.1"/>
    </source>
</evidence>
<dbReference type="SUPFAM" id="SSF47729">
    <property type="entry name" value="IHF-like DNA-binding proteins"/>
    <property type="match status" value="1"/>
</dbReference>
<evidence type="ECO:0000256" key="1">
    <source>
        <dbReference type="ARBA" id="ARBA00010529"/>
    </source>
</evidence>
<dbReference type="InterPro" id="IPR000119">
    <property type="entry name" value="Hist_DNA-bd"/>
</dbReference>
<name>A0A7C9L7A8_9RHOB</name>
<proteinExistence type="inferred from homology"/>
<sequence>MKKKELIDTIVERSGIKKKDAKPVVEAMLAVLGEQIAAGRELNLMPFGKLRINRVKQMSNGRVVVCKLRQSTSVVNAAPELAPADETLDE</sequence>
<gene>
    <name evidence="3" type="ORF">FH759_07040</name>
</gene>
<comment type="caution">
    <text evidence="3">The sequence shown here is derived from an EMBL/GenBank/DDBJ whole genome shotgun (WGS) entry which is preliminary data.</text>
</comment>
<evidence type="ECO:0000313" key="4">
    <source>
        <dbReference type="Proteomes" id="UP000483078"/>
    </source>
</evidence>
<dbReference type="AlphaFoldDB" id="A0A7C9L7A8"/>
<dbReference type="Gene3D" id="4.10.520.10">
    <property type="entry name" value="IHF-like DNA-binding proteins"/>
    <property type="match status" value="1"/>
</dbReference>
<dbReference type="EMBL" id="VENJ01000007">
    <property type="protein sequence ID" value="MTJ04433.1"/>
    <property type="molecule type" value="Genomic_DNA"/>
</dbReference>
<dbReference type="Proteomes" id="UP000483078">
    <property type="component" value="Unassembled WGS sequence"/>
</dbReference>
<dbReference type="GO" id="GO:0003677">
    <property type="term" value="F:DNA binding"/>
    <property type="evidence" value="ECO:0007669"/>
    <property type="project" value="UniProtKB-KW"/>
</dbReference>
<dbReference type="InterPro" id="IPR010992">
    <property type="entry name" value="IHF-like_DNA-bd_dom_sf"/>
</dbReference>